<dbReference type="PANTHER" id="PTHR11748">
    <property type="entry name" value="D-LACTATE DEHYDROGENASE"/>
    <property type="match status" value="1"/>
</dbReference>
<evidence type="ECO:0000256" key="3">
    <source>
        <dbReference type="ARBA" id="ARBA00022827"/>
    </source>
</evidence>
<dbReference type="SUPFAM" id="SSF56176">
    <property type="entry name" value="FAD-binding/transporter-associated domain-like"/>
    <property type="match status" value="1"/>
</dbReference>
<gene>
    <name evidence="7" type="ORF">PV08_11073</name>
</gene>
<dbReference type="GO" id="GO:0004458">
    <property type="term" value="F:D-lactate dehydrogenase (cytochrome) activity"/>
    <property type="evidence" value="ECO:0007669"/>
    <property type="project" value="TreeGrafter"/>
</dbReference>
<evidence type="ECO:0000259" key="6">
    <source>
        <dbReference type="PROSITE" id="PS51387"/>
    </source>
</evidence>
<evidence type="ECO:0000313" key="8">
    <source>
        <dbReference type="Proteomes" id="UP000053328"/>
    </source>
</evidence>
<keyword evidence="4" id="KW-0560">Oxidoreductase</keyword>
<dbReference type="InterPro" id="IPR016170">
    <property type="entry name" value="Cytok_DH_C_sf"/>
</dbReference>
<evidence type="ECO:0000256" key="4">
    <source>
        <dbReference type="ARBA" id="ARBA00023002"/>
    </source>
</evidence>
<dbReference type="PANTHER" id="PTHR11748:SF114">
    <property type="entry name" value="ARYL-ALCOHOL OXIDASE VANILLYL-ALCOHOL OXIDASE (AFU_ORTHOLOGUE AFUA_3G09500)-RELATED"/>
    <property type="match status" value="1"/>
</dbReference>
<evidence type="ECO:0000256" key="1">
    <source>
        <dbReference type="ARBA" id="ARBA00001974"/>
    </source>
</evidence>
<dbReference type="InterPro" id="IPR016166">
    <property type="entry name" value="FAD-bd_PCMH"/>
</dbReference>
<dbReference type="Gene3D" id="3.40.462.10">
    <property type="entry name" value="FAD-linked oxidases, C-terminal domain"/>
    <property type="match status" value="1"/>
</dbReference>
<reference evidence="7 8" key="1">
    <citation type="submission" date="2015-01" db="EMBL/GenBank/DDBJ databases">
        <title>The Genome Sequence of Exophiala spinifera CBS89968.</title>
        <authorList>
            <consortium name="The Broad Institute Genomics Platform"/>
            <person name="Cuomo C."/>
            <person name="de Hoog S."/>
            <person name="Gorbushina A."/>
            <person name="Stielow B."/>
            <person name="Teixiera M."/>
            <person name="Abouelleil A."/>
            <person name="Chapman S.B."/>
            <person name="Priest M."/>
            <person name="Young S.K."/>
            <person name="Wortman J."/>
            <person name="Nusbaum C."/>
            <person name="Birren B."/>
        </authorList>
    </citation>
    <scope>NUCLEOTIDE SEQUENCE [LARGE SCALE GENOMIC DNA]</scope>
    <source>
        <strain evidence="7 8">CBS 89968</strain>
    </source>
</reference>
<dbReference type="RefSeq" id="XP_016230329.1">
    <property type="nucleotide sequence ID" value="XM_016385385.1"/>
</dbReference>
<dbReference type="InterPro" id="IPR016169">
    <property type="entry name" value="FAD-bd_PCMH_sub2"/>
</dbReference>
<dbReference type="EMBL" id="KN847500">
    <property type="protein sequence ID" value="KIW10113.1"/>
    <property type="molecule type" value="Genomic_DNA"/>
</dbReference>
<dbReference type="GO" id="GO:0008720">
    <property type="term" value="F:D-lactate dehydrogenase (NAD+) activity"/>
    <property type="evidence" value="ECO:0007669"/>
    <property type="project" value="TreeGrafter"/>
</dbReference>
<dbReference type="GO" id="GO:0071949">
    <property type="term" value="F:FAD binding"/>
    <property type="evidence" value="ECO:0007669"/>
    <property type="project" value="InterPro"/>
</dbReference>
<proteinExistence type="predicted"/>
<sequence length="608" mass="68485">MGTSNISLSKDVPVYPLDYSGIPERLVTKVARERDRLSKNQTKGRTSERKRGIAIPQGVSKDQFFKAVEELSGFIGEANVKINDQPLEDGWYMEHPNTHDAFMILDGEETVSSAAVYPGSVQEVQTVVKWANKHLIPIYPISMGRNLGYGGAAPRVRGSVVVDLGRRMNKILDINPDDCTCLVEPGVSFYALYEEIRKRGYKVWIDCPDLGGGSILGNTLDRGVGYTPYGDHWGVHSGLEVVLPTGELFRTGMGALPGNNTWQTFPYGFGPMSDGLFSQSNFGVVTKIGMALMPDPGEHESFMYTFQEEDDLQLLVEIIRPLRIANILENVAQIRHSIIEVAVGGGSRKEFYDGKGAIPDNVLQKHLESTPLGRCTWIYYGTNYGPKQIRQYKLDIIHKEFMRVPGARRIDPDSLPKDHYFWSRDRIASGEPDFEELSYLNWVPNGAHMGFSPISPTRGPDALKLWKIAKERHHQHDIDMFLAFVVGLRELHMIVLVIWDRDDPERRKAVDRCMRQMIDDCAKQGYGEYRTHILFQDQVAATYNWNDGALMKFNEKLKDALDPNGIMAPGRCGIWPARYRGRGWEIGKEGRDTYEGDGVHPPTGSIQM</sequence>
<organism evidence="7 8">
    <name type="scientific">Exophiala spinifera</name>
    <dbReference type="NCBI Taxonomy" id="91928"/>
    <lineage>
        <taxon>Eukaryota</taxon>
        <taxon>Fungi</taxon>
        <taxon>Dikarya</taxon>
        <taxon>Ascomycota</taxon>
        <taxon>Pezizomycotina</taxon>
        <taxon>Eurotiomycetes</taxon>
        <taxon>Chaetothyriomycetidae</taxon>
        <taxon>Chaetothyriales</taxon>
        <taxon>Herpotrichiellaceae</taxon>
        <taxon>Exophiala</taxon>
    </lineage>
</organism>
<accession>A0A0D2ATQ9</accession>
<dbReference type="GO" id="GO:1903457">
    <property type="term" value="P:lactate catabolic process"/>
    <property type="evidence" value="ECO:0007669"/>
    <property type="project" value="TreeGrafter"/>
</dbReference>
<dbReference type="InterPro" id="IPR016167">
    <property type="entry name" value="FAD-bd_PCMH_sub1"/>
</dbReference>
<name>A0A0D2ATQ9_9EURO</name>
<dbReference type="VEuPathDB" id="FungiDB:PV08_11073"/>
<feature type="region of interest" description="Disordered" evidence="5">
    <location>
        <begin position="33"/>
        <end position="52"/>
    </location>
</feature>
<evidence type="ECO:0000313" key="7">
    <source>
        <dbReference type="EMBL" id="KIW10113.1"/>
    </source>
</evidence>
<keyword evidence="3" id="KW-0274">FAD</keyword>
<dbReference type="PROSITE" id="PS51387">
    <property type="entry name" value="FAD_PCMH"/>
    <property type="match status" value="1"/>
</dbReference>
<dbReference type="OrthoDB" id="5332616at2759"/>
<dbReference type="AlphaFoldDB" id="A0A0D2ATQ9"/>
<feature type="domain" description="FAD-binding PCMH-type" evidence="6">
    <location>
        <begin position="108"/>
        <end position="295"/>
    </location>
</feature>
<keyword evidence="2" id="KW-0285">Flavoprotein</keyword>
<dbReference type="Pfam" id="PF02913">
    <property type="entry name" value="FAD-oxidase_C"/>
    <property type="match status" value="1"/>
</dbReference>
<dbReference type="SUPFAM" id="SSF55103">
    <property type="entry name" value="FAD-linked oxidases, C-terminal domain"/>
    <property type="match status" value="1"/>
</dbReference>
<dbReference type="GO" id="GO:0005739">
    <property type="term" value="C:mitochondrion"/>
    <property type="evidence" value="ECO:0007669"/>
    <property type="project" value="TreeGrafter"/>
</dbReference>
<evidence type="ECO:0000256" key="2">
    <source>
        <dbReference type="ARBA" id="ARBA00022630"/>
    </source>
</evidence>
<protein>
    <recommendedName>
        <fullName evidence="6">FAD-binding PCMH-type domain-containing protein</fullName>
    </recommendedName>
</protein>
<dbReference type="Pfam" id="PF01565">
    <property type="entry name" value="FAD_binding_4"/>
    <property type="match status" value="1"/>
</dbReference>
<dbReference type="Gene3D" id="3.30.465.10">
    <property type="match status" value="1"/>
</dbReference>
<dbReference type="GeneID" id="27338156"/>
<dbReference type="InterPro" id="IPR016164">
    <property type="entry name" value="FAD-linked_Oxase-like_C"/>
</dbReference>
<dbReference type="InterPro" id="IPR004113">
    <property type="entry name" value="FAD-bd_oxidored_4_C"/>
</dbReference>
<dbReference type="HOGENOM" id="CLU_024402_0_0_1"/>
<keyword evidence="8" id="KW-1185">Reference proteome</keyword>
<dbReference type="Gene3D" id="1.10.45.10">
    <property type="entry name" value="Vanillyl-alcohol Oxidase, Chain A, domain 4"/>
    <property type="match status" value="1"/>
</dbReference>
<comment type="cofactor">
    <cofactor evidence="1">
        <name>FAD</name>
        <dbReference type="ChEBI" id="CHEBI:57692"/>
    </cofactor>
</comment>
<dbReference type="InterPro" id="IPR016171">
    <property type="entry name" value="Vanillyl_alc_oxidase_C-sub2"/>
</dbReference>
<evidence type="ECO:0000256" key="5">
    <source>
        <dbReference type="SAM" id="MobiDB-lite"/>
    </source>
</evidence>
<dbReference type="InterPro" id="IPR006094">
    <property type="entry name" value="Oxid_FAD_bind_N"/>
</dbReference>
<dbReference type="Gene3D" id="3.30.43.10">
    <property type="entry name" value="Uridine Diphospho-n-acetylenolpyruvylglucosamine Reductase, domain 2"/>
    <property type="match status" value="1"/>
</dbReference>
<dbReference type="Proteomes" id="UP000053328">
    <property type="component" value="Unassembled WGS sequence"/>
</dbReference>
<dbReference type="STRING" id="91928.A0A0D2ATQ9"/>
<dbReference type="InterPro" id="IPR036318">
    <property type="entry name" value="FAD-bd_PCMH-like_sf"/>
</dbReference>